<keyword evidence="2" id="KW-1185">Reference proteome</keyword>
<dbReference type="Pfam" id="PF12502">
    <property type="entry name" value="DUF3710"/>
    <property type="match status" value="1"/>
</dbReference>
<proteinExistence type="predicted"/>
<dbReference type="InterPro" id="IPR022183">
    <property type="entry name" value="DUF3710"/>
</dbReference>
<organism evidence="1 2">
    <name type="scientific">Streptomyces collinus (strain DSM 40733 / Tue 365)</name>
    <dbReference type="NCBI Taxonomy" id="1214242"/>
    <lineage>
        <taxon>Bacteria</taxon>
        <taxon>Bacillati</taxon>
        <taxon>Actinomycetota</taxon>
        <taxon>Actinomycetes</taxon>
        <taxon>Kitasatosporales</taxon>
        <taxon>Streptomycetaceae</taxon>
        <taxon>Streptomyces</taxon>
    </lineage>
</organism>
<name>S5V8H6_STRC3</name>
<reference evidence="1 2" key="1">
    <citation type="submission" date="2012-10" db="EMBL/GenBank/DDBJ databases">
        <title>The complete genome sequence of Streptomyces collinus Tu 365.</title>
        <authorList>
            <person name="Ruckert C."/>
            <person name="Szczepanowski R."/>
            <person name="Goesmann A."/>
            <person name="Pross E.K."/>
            <person name="Musiol E.M."/>
            <person name="Blin K."/>
            <person name="Wohlleben W."/>
            <person name="Puhler A."/>
            <person name="Weber T."/>
            <person name="Kalinowski J."/>
        </authorList>
    </citation>
    <scope>NUCLEOTIDE SEQUENCE [LARGE SCALE GENOMIC DNA]</scope>
    <source>
        <strain evidence="2">DSM 40733 / Tue 365</strain>
        <plasmid evidence="1 2">pSCO1</plasmid>
    </source>
</reference>
<accession>S5V8H6</accession>
<dbReference type="Proteomes" id="UP000015423">
    <property type="component" value="Plasmid pSCO1"/>
</dbReference>
<keyword evidence="1" id="KW-0614">Plasmid</keyword>
<dbReference type="KEGG" id="sci:B446_35488"/>
<geneLocation type="plasmid" evidence="1 2">
    <name>pSCO1</name>
</geneLocation>
<dbReference type="AlphaFoldDB" id="S5V8H6"/>
<evidence type="ECO:0000313" key="2">
    <source>
        <dbReference type="Proteomes" id="UP000015423"/>
    </source>
</evidence>
<dbReference type="eggNOG" id="ENOG502Z90C">
    <property type="taxonomic scope" value="Bacteria"/>
</dbReference>
<evidence type="ECO:0008006" key="3">
    <source>
        <dbReference type="Google" id="ProtNLM"/>
    </source>
</evidence>
<dbReference type="HOGENOM" id="CLU_069776_1_2_11"/>
<protein>
    <recommendedName>
        <fullName evidence="3">DUF3710 domain-containing protein</fullName>
    </recommendedName>
</protein>
<dbReference type="PATRIC" id="fig|1214242.5.peg.7241"/>
<dbReference type="EMBL" id="CP006260">
    <property type="protein sequence ID" value="AGS73856.1"/>
    <property type="molecule type" value="Genomic_DNA"/>
</dbReference>
<evidence type="ECO:0000313" key="1">
    <source>
        <dbReference type="EMBL" id="AGS73856.1"/>
    </source>
</evidence>
<sequence>MEIRVDVAGNAIISATVVLRDSAIHLQAFAAPKSEGIWDAVREEIGTGIVQQGGIIDEVEGPLGWELQAQVQVQLPDGSDGFQIVRFVGVDGPRWFLRGVISGKAALHPHAASEVEQVFRDTVVVRGQDPMAPRDPILLRLSEGMEINSPSQEPENGAAAS</sequence>
<gene>
    <name evidence="1" type="ORF">B446_35488</name>
</gene>